<organism evidence="9 10">
    <name type="scientific">Streptococcus loxodontisalivarius</name>
    <dbReference type="NCBI Taxonomy" id="1349415"/>
    <lineage>
        <taxon>Bacteria</taxon>
        <taxon>Bacillati</taxon>
        <taxon>Bacillota</taxon>
        <taxon>Bacilli</taxon>
        <taxon>Lactobacillales</taxon>
        <taxon>Streptococcaceae</taxon>
        <taxon>Streptococcus</taxon>
    </lineage>
</organism>
<sequence length="503" mass="57827">MTIYNINLGIGWASSGVEYAQAYRAGVLRELGIPAKFIFTDFFQTENLQHFTSNIGFEDQEVIWLYTAFTDQKMTESTFSLTELEETFSAEIASKVAQGDLVRYQFEASDLQVTAFMHDTEKGYLQRVEYLSQGTLFRKDYYSDCKVFSEFYAKDGDKLRLYKRSFFNRDGRIAYEELLNTDNTSLFRFPEKICYSKDELVAYFLEKLALTSQDIILLDRATGIGQSVFQHKGAAKLAVVIHAEHFNEKASNKQNVLWNNYYEYQFTNADKVDAFIASTEKQKEVLVQQFKTYTDFEPKIYSIPVGSLDKLRRPMANRKPFSMITGSRLAAEKHIDWLVQAVINAHQQLPQLTFDIYGEGGQRQLLVKMIEENAAQDYIHLKGHQDLTEIYQDYEVYLTASTSEGFGLTLMEAVGSGLPLIGLDVPYGNQTFVDNGKNGYLIPRQEPDDAAQMAEAFADRIVAFYKDLYRESTYEYSYQKASAFLNKELEAEWTRFVKELADD</sequence>
<dbReference type="Pfam" id="PF13692">
    <property type="entry name" value="Glyco_trans_1_4"/>
    <property type="match status" value="1"/>
</dbReference>
<dbReference type="EMBL" id="JAFBEH010000047">
    <property type="protein sequence ID" value="MBM7643491.1"/>
    <property type="molecule type" value="Genomic_DNA"/>
</dbReference>
<keyword evidence="10" id="KW-1185">Reference proteome</keyword>
<protein>
    <recommendedName>
        <fullName evidence="7">UDP-N-acetylglucosamine--peptide N-acetylglucosaminyltransferase GtfA subunit</fullName>
        <ecNumber evidence="7">2.4.1.-</ecNumber>
    </recommendedName>
    <alternativeName>
        <fullName evidence="7">Glycosyltransferase GtfA</fullName>
    </alternativeName>
</protein>
<comment type="similarity">
    <text evidence="7">Belongs to the glycosyltransferase group 1 family. Glycosyltransferase 4 subfamily.</text>
</comment>
<comment type="subunit">
    <text evidence="7">Forms a heterotetramer with 2 subunits each of GtfA and GtfB. Part of the accessory SecA2/SecY2 protein translocation apparatus.</text>
</comment>
<feature type="binding site" evidence="7">
    <location>
        <begin position="384"/>
        <end position="385"/>
    </location>
    <ligand>
        <name>UDP</name>
        <dbReference type="ChEBI" id="CHEBI:58223"/>
    </ligand>
</feature>
<comment type="caution">
    <text evidence="9">The sequence shown here is derived from an EMBL/GenBank/DDBJ whole genome shotgun (WGS) entry which is preliminary data.</text>
</comment>
<feature type="binding site" evidence="7">
    <location>
        <begin position="16"/>
        <end position="19"/>
    </location>
    <ligand>
        <name>UDP</name>
        <dbReference type="ChEBI" id="CHEBI:58223"/>
    </ligand>
</feature>
<comment type="pathway">
    <text evidence="7">Protein modification; protein glycosylation.</text>
</comment>
<comment type="subcellular location">
    <subcellularLocation>
        <location evidence="7">Cytoplasm</location>
    </subcellularLocation>
    <subcellularLocation>
        <location evidence="7">Cell membrane</location>
        <topology evidence="7">Peripheral membrane protein</topology>
    </subcellularLocation>
    <text evidence="7">Cell membrane association requires GtfB.</text>
</comment>
<dbReference type="InterPro" id="IPR014267">
    <property type="entry name" value="GtfA"/>
</dbReference>
<dbReference type="NCBIfam" id="TIGR02918">
    <property type="entry name" value="accessory Sec system glycosyltransferase GtfA"/>
    <property type="match status" value="1"/>
</dbReference>
<keyword evidence="6 7" id="KW-0472">Membrane</keyword>
<dbReference type="EC" id="2.4.1.-" evidence="7"/>
<evidence type="ECO:0000256" key="5">
    <source>
        <dbReference type="ARBA" id="ARBA00022741"/>
    </source>
</evidence>
<dbReference type="PANTHER" id="PTHR12526:SF629">
    <property type="entry name" value="TEICHURONIC ACID BIOSYNTHESIS GLYCOSYLTRANSFERASE TUAH-RELATED"/>
    <property type="match status" value="1"/>
</dbReference>
<evidence type="ECO:0000256" key="1">
    <source>
        <dbReference type="ARBA" id="ARBA00022475"/>
    </source>
</evidence>
<dbReference type="SUPFAM" id="SSF53756">
    <property type="entry name" value="UDP-Glycosyltransferase/glycogen phosphorylase"/>
    <property type="match status" value="1"/>
</dbReference>
<keyword evidence="4 7" id="KW-0808">Transferase</keyword>
<dbReference type="HAMAP" id="MF_01472">
    <property type="entry name" value="GtfA"/>
    <property type="match status" value="1"/>
</dbReference>
<gene>
    <name evidence="7" type="primary">gtfA</name>
    <name evidence="9" type="ORF">JOC28_001802</name>
</gene>
<feature type="domain" description="GtfA extended beta-sheet meander" evidence="8">
    <location>
        <begin position="97"/>
        <end position="190"/>
    </location>
</feature>
<comment type="function">
    <text evidence="7">Required for polymorphic O-glycosylation of the serine-rich repeat protein in this bacteria. Catalyzes the first step in glycosylation by transferring N-acetylglucosamine from UDP-GlcNAc to serine residues in the substrate protein. Part of the accessory SecA2/SecY2 system specifically required to export serine-rich repeat cell wall proteins usually encoded upstream in the same operon.</text>
</comment>
<comment type="catalytic activity">
    <reaction evidence="7">
        <text>L-seryl-[protein] + UDP-N-acetyl-alpha-D-glucosamine = 3-O-[N-acetyl-alpha-D-glucosaminyl]-L-seryl-[protein] + UDP + H(+)</text>
        <dbReference type="Rhea" id="RHEA:59872"/>
        <dbReference type="Rhea" id="RHEA-COMP:9863"/>
        <dbReference type="Rhea" id="RHEA-COMP:15471"/>
        <dbReference type="ChEBI" id="CHEBI:15378"/>
        <dbReference type="ChEBI" id="CHEBI:29999"/>
        <dbReference type="ChEBI" id="CHEBI:57705"/>
        <dbReference type="ChEBI" id="CHEBI:58223"/>
        <dbReference type="ChEBI" id="CHEBI:143279"/>
    </reaction>
</comment>
<dbReference type="Proteomes" id="UP000697472">
    <property type="component" value="Unassembled WGS sequence"/>
</dbReference>
<feature type="binding site" evidence="7">
    <location>
        <begin position="404"/>
        <end position="407"/>
    </location>
    <ligand>
        <name>N-acetyl-D-glucosamine</name>
        <dbReference type="ChEBI" id="CHEBI:506227"/>
    </ligand>
</feature>
<dbReference type="RefSeq" id="WP_205010342.1">
    <property type="nucleotide sequence ID" value="NZ_JAFBEH010000047.1"/>
</dbReference>
<dbReference type="CDD" id="cd04949">
    <property type="entry name" value="GT4_GtfA-like"/>
    <property type="match status" value="1"/>
</dbReference>
<dbReference type="PANTHER" id="PTHR12526">
    <property type="entry name" value="GLYCOSYLTRANSFERASE"/>
    <property type="match status" value="1"/>
</dbReference>
<feature type="binding site" evidence="7">
    <location>
        <position position="242"/>
    </location>
    <ligand>
        <name>N-acetyl-D-glucosamine</name>
        <dbReference type="ChEBI" id="CHEBI:506227"/>
    </ligand>
</feature>
<evidence type="ECO:0000259" key="8">
    <source>
        <dbReference type="Pfam" id="PF22145"/>
    </source>
</evidence>
<dbReference type="Gene3D" id="3.40.50.2000">
    <property type="entry name" value="Glycogen Phosphorylase B"/>
    <property type="match status" value="2"/>
</dbReference>
<evidence type="ECO:0000256" key="3">
    <source>
        <dbReference type="ARBA" id="ARBA00022676"/>
    </source>
</evidence>
<accession>A0ABS2PUD6</accession>
<evidence type="ECO:0000313" key="10">
    <source>
        <dbReference type="Proteomes" id="UP000697472"/>
    </source>
</evidence>
<evidence type="ECO:0000256" key="7">
    <source>
        <dbReference type="HAMAP-Rule" id="MF_01472"/>
    </source>
</evidence>
<proteinExistence type="inferred from homology"/>
<keyword evidence="5 7" id="KW-0547">Nucleotide-binding</keyword>
<keyword evidence="3 7" id="KW-0328">Glycosyltransferase</keyword>
<dbReference type="Pfam" id="PF22145">
    <property type="entry name" value="GtfA_EBD"/>
    <property type="match status" value="1"/>
</dbReference>
<evidence type="ECO:0000313" key="9">
    <source>
        <dbReference type="EMBL" id="MBM7643491.1"/>
    </source>
</evidence>
<evidence type="ECO:0000256" key="4">
    <source>
        <dbReference type="ARBA" id="ARBA00022679"/>
    </source>
</evidence>
<keyword evidence="2 7" id="KW-0963">Cytoplasm</keyword>
<evidence type="ECO:0000256" key="6">
    <source>
        <dbReference type="ARBA" id="ARBA00023136"/>
    </source>
</evidence>
<name>A0ABS2PUD6_9STRE</name>
<reference evidence="9 10" key="1">
    <citation type="submission" date="2021-01" db="EMBL/GenBank/DDBJ databases">
        <title>Genomic Encyclopedia of Type Strains, Phase IV (KMG-IV): sequencing the most valuable type-strain genomes for metagenomic binning, comparative biology and taxonomic classification.</title>
        <authorList>
            <person name="Goeker M."/>
        </authorList>
    </citation>
    <scope>NUCLEOTIDE SEQUENCE [LARGE SCALE GENOMIC DNA]</scope>
    <source>
        <strain evidence="9 10">DSM 27382</strain>
    </source>
</reference>
<keyword evidence="1 7" id="KW-1003">Cell membrane</keyword>
<evidence type="ECO:0000256" key="2">
    <source>
        <dbReference type="ARBA" id="ARBA00022490"/>
    </source>
</evidence>
<dbReference type="InterPro" id="IPR054396">
    <property type="entry name" value="GtfA_EBD"/>
</dbReference>